<dbReference type="Proteomes" id="UP000188458">
    <property type="component" value="Unassembled WGS sequence"/>
</dbReference>
<feature type="coiled-coil region" evidence="1">
    <location>
        <begin position="78"/>
        <end position="145"/>
    </location>
</feature>
<dbReference type="EMBL" id="MQAD01000019">
    <property type="protein sequence ID" value="OOE01765.1"/>
    <property type="molecule type" value="Genomic_DNA"/>
</dbReference>
<accession>A0A1V3FJH2</accession>
<keyword evidence="1" id="KW-0175">Coiled coil</keyword>
<dbReference type="AlphaFoldDB" id="A0A1V3FJH2"/>
<evidence type="ECO:0000313" key="2">
    <source>
        <dbReference type="EMBL" id="OOE01765.1"/>
    </source>
</evidence>
<comment type="caution">
    <text evidence="2">The sequence shown here is derived from an EMBL/GenBank/DDBJ whole genome shotgun (WGS) entry which is preliminary data.</text>
</comment>
<reference evidence="3" key="1">
    <citation type="submission" date="2016-11" db="EMBL/GenBank/DDBJ databases">
        <title>Draft genome sequence of Anoxybacillus sp. strain 103 isolated from the Qarvajar hot spring in Nagorno-Karabach.</title>
        <authorList>
            <person name="Hovhannisyan P."/>
            <person name="Panosyan H."/>
            <person name="Birkeland N.-K."/>
        </authorList>
    </citation>
    <scope>NUCLEOTIDE SEQUENCE [LARGE SCALE GENOMIC DNA]</scope>
    <source>
        <strain evidence="3">103</strain>
    </source>
</reference>
<protein>
    <submittedName>
        <fullName evidence="2">Uncharacterized protein</fullName>
    </submittedName>
</protein>
<keyword evidence="3" id="KW-1185">Reference proteome</keyword>
<gene>
    <name evidence="2" type="ORF">BO219_10360</name>
</gene>
<feature type="coiled-coil region" evidence="1">
    <location>
        <begin position="18"/>
        <end position="45"/>
    </location>
</feature>
<organism evidence="2 3">
    <name type="scientific">Anoxybacillus kestanbolensis</name>
    <dbReference type="NCBI Taxonomy" id="227476"/>
    <lineage>
        <taxon>Bacteria</taxon>
        <taxon>Bacillati</taxon>
        <taxon>Bacillota</taxon>
        <taxon>Bacilli</taxon>
        <taxon>Bacillales</taxon>
        <taxon>Anoxybacillaceae</taxon>
        <taxon>Anoxybacillus</taxon>
    </lineage>
</organism>
<proteinExistence type="predicted"/>
<dbReference type="RefSeq" id="WP_077429471.1">
    <property type="nucleotide sequence ID" value="NZ_MQAD01000019.1"/>
</dbReference>
<sequence length="185" mass="21364">MEQLLQRIFDELAYLRANMATKEDVAMLKDDIRVLENRVSHIEQTMATKDDIASIEQRMATKDDVASIEQRMATKEDVVSLQSGMRELEHRVERIEQTMATKDDVALVPAIREMVGQLMERMTVVELHVQEIPAMKQQIEQLSQQMEEGFEKMAHQETILQALSLRSIQQANDIHYLKTNVIPTK</sequence>
<evidence type="ECO:0000256" key="1">
    <source>
        <dbReference type="SAM" id="Coils"/>
    </source>
</evidence>
<name>A0A1V3FJH2_9BACL</name>
<evidence type="ECO:0000313" key="3">
    <source>
        <dbReference type="Proteomes" id="UP000188458"/>
    </source>
</evidence>